<proteinExistence type="predicted"/>
<protein>
    <submittedName>
        <fullName evidence="1">Uncharacterized protein</fullName>
    </submittedName>
</protein>
<name>A0ABD2XZY4_9GENT</name>
<dbReference type="AlphaFoldDB" id="A0ABD2XZY4"/>
<evidence type="ECO:0000313" key="2">
    <source>
        <dbReference type="Proteomes" id="UP001630127"/>
    </source>
</evidence>
<dbReference type="EMBL" id="JBJUIK010000016">
    <property type="protein sequence ID" value="KAL3500468.1"/>
    <property type="molecule type" value="Genomic_DNA"/>
</dbReference>
<reference evidence="1 2" key="1">
    <citation type="submission" date="2024-11" db="EMBL/GenBank/DDBJ databases">
        <title>A near-complete genome assembly of Cinchona calisaya.</title>
        <authorList>
            <person name="Lian D.C."/>
            <person name="Zhao X.W."/>
            <person name="Wei L."/>
        </authorList>
    </citation>
    <scope>NUCLEOTIDE SEQUENCE [LARGE SCALE GENOMIC DNA]</scope>
    <source>
        <tissue evidence="1">Nenye</tissue>
    </source>
</reference>
<gene>
    <name evidence="1" type="ORF">ACH5RR_039561</name>
</gene>
<dbReference type="InterPro" id="IPR036873">
    <property type="entry name" value="Rhodanese-like_dom_sf"/>
</dbReference>
<organism evidence="1 2">
    <name type="scientific">Cinchona calisaya</name>
    <dbReference type="NCBI Taxonomy" id="153742"/>
    <lineage>
        <taxon>Eukaryota</taxon>
        <taxon>Viridiplantae</taxon>
        <taxon>Streptophyta</taxon>
        <taxon>Embryophyta</taxon>
        <taxon>Tracheophyta</taxon>
        <taxon>Spermatophyta</taxon>
        <taxon>Magnoliopsida</taxon>
        <taxon>eudicotyledons</taxon>
        <taxon>Gunneridae</taxon>
        <taxon>Pentapetalae</taxon>
        <taxon>asterids</taxon>
        <taxon>lamiids</taxon>
        <taxon>Gentianales</taxon>
        <taxon>Rubiaceae</taxon>
        <taxon>Cinchonoideae</taxon>
        <taxon>Cinchoneae</taxon>
        <taxon>Cinchona</taxon>
    </lineage>
</organism>
<dbReference type="Proteomes" id="UP001630127">
    <property type="component" value="Unassembled WGS sequence"/>
</dbReference>
<sequence>MDSYSDTAKIVARTLTNFGFKNTWTMADGFSGSKRWLQSRLGSDSYNVAFAEIISPSRIIPGSPGRFGTRGSAKLLPGGSD</sequence>
<dbReference type="Gene3D" id="3.40.250.10">
    <property type="entry name" value="Rhodanese-like domain"/>
    <property type="match status" value="1"/>
</dbReference>
<comment type="caution">
    <text evidence="1">The sequence shown here is derived from an EMBL/GenBank/DDBJ whole genome shotgun (WGS) entry which is preliminary data.</text>
</comment>
<evidence type="ECO:0000313" key="1">
    <source>
        <dbReference type="EMBL" id="KAL3500468.1"/>
    </source>
</evidence>
<keyword evidence="2" id="KW-1185">Reference proteome</keyword>
<accession>A0ABD2XZY4</accession>